<name>A0A177DGS9_ALTAL</name>
<feature type="domain" description="CHRD" evidence="3">
    <location>
        <begin position="58"/>
        <end position="205"/>
    </location>
</feature>
<evidence type="ECO:0000256" key="2">
    <source>
        <dbReference type="SAM" id="SignalP"/>
    </source>
</evidence>
<evidence type="ECO:0000259" key="3">
    <source>
        <dbReference type="SMART" id="SM00754"/>
    </source>
</evidence>
<reference evidence="5" key="3">
    <citation type="journal article" date="2019" name="J. ISSAAS">
        <title>Genomics, evolutionary history and diagnostics of the Alternaria alternata species group including apple and Asian pear pathotypes.</title>
        <authorList>
            <person name="Armitage A.D."/>
            <person name="Cockerton H.M."/>
            <person name="Sreenivasaprasad S."/>
            <person name="Woodhall J."/>
            <person name="Lane C."/>
            <person name="Harrison R.J."/>
            <person name="Clarkson J.P."/>
        </authorList>
    </citation>
    <scope>NUCLEOTIDE SEQUENCE</scope>
    <source>
        <strain evidence="5">FERA 1177</strain>
    </source>
</reference>
<dbReference type="OMA" id="THIHEGV"/>
<sequence>MHFTTPALLALISTPLAFAAPSGSKSDYKSDCKKDWDAKWNSHDNSWKKNEKLFYFDAEYVVKATPDQVIATTGAPAPGQPGAKGLFKYGINIAENTICYNITLSGVTGEYASPALTATHIHEAAKGKAGPPRLAFPNPSGPDERRTSVGCLKGPFKVGVINMATGKDQADGFHVKQIVANPKGFFTDSHTAQFSSGAVRGQLGY</sequence>
<dbReference type="KEGG" id="aalt:CC77DRAFT_1010444"/>
<organism evidence="4 6">
    <name type="scientific">Alternaria alternata</name>
    <name type="common">Alternaria rot fungus</name>
    <name type="synonym">Torula alternata</name>
    <dbReference type="NCBI Taxonomy" id="5599"/>
    <lineage>
        <taxon>Eukaryota</taxon>
        <taxon>Fungi</taxon>
        <taxon>Dikarya</taxon>
        <taxon>Ascomycota</taxon>
        <taxon>Pezizomycotina</taxon>
        <taxon>Dothideomycetes</taxon>
        <taxon>Pleosporomycetidae</taxon>
        <taxon>Pleosporales</taxon>
        <taxon>Pleosporineae</taxon>
        <taxon>Pleosporaceae</taxon>
        <taxon>Alternaria</taxon>
        <taxon>Alternaria sect. Alternaria</taxon>
        <taxon>Alternaria alternata complex</taxon>
    </lineage>
</organism>
<reference evidence="4 6" key="1">
    <citation type="submission" date="2016-05" db="EMBL/GenBank/DDBJ databases">
        <title>Comparative analysis of secretome profiles of manganese(II)-oxidizing ascomycete fungi.</title>
        <authorList>
            <consortium name="DOE Joint Genome Institute"/>
            <person name="Zeiner C.A."/>
            <person name="Purvine S.O."/>
            <person name="Zink E.M."/>
            <person name="Wu S."/>
            <person name="Pasa-Tolic L."/>
            <person name="Chaput D.L."/>
            <person name="Haridas S."/>
            <person name="Grigoriev I.V."/>
            <person name="Santelli C.M."/>
            <person name="Hansel C.M."/>
        </authorList>
    </citation>
    <scope>NUCLEOTIDE SEQUENCE [LARGE SCALE GENOMIC DNA]</scope>
    <source>
        <strain evidence="4 6">SRC1lrK2f</strain>
    </source>
</reference>
<keyword evidence="6" id="KW-1185">Reference proteome</keyword>
<evidence type="ECO:0000313" key="4">
    <source>
        <dbReference type="EMBL" id="OAG18497.1"/>
    </source>
</evidence>
<evidence type="ECO:0000313" key="7">
    <source>
        <dbReference type="Proteomes" id="UP000291422"/>
    </source>
</evidence>
<dbReference type="EMBL" id="PDXD01000007">
    <property type="protein sequence ID" value="RYN78396.1"/>
    <property type="molecule type" value="Genomic_DNA"/>
</dbReference>
<gene>
    <name evidence="5" type="ORF">AA0117_g4461</name>
    <name evidence="4" type="ORF">CC77DRAFT_1010444</name>
</gene>
<feature type="chain" id="PRO_5040569680" description="CHRD domain-containing protein" evidence="2">
    <location>
        <begin position="20"/>
        <end position="205"/>
    </location>
</feature>
<keyword evidence="2" id="KW-0732">Signal</keyword>
<evidence type="ECO:0000313" key="5">
    <source>
        <dbReference type="EMBL" id="RYN78396.1"/>
    </source>
</evidence>
<reference evidence="7" key="2">
    <citation type="journal article" date="2019" name="bioRxiv">
        <title>Genomics, evolutionary history and diagnostics of the Alternaria alternata species group including apple and Asian pear pathotypes.</title>
        <authorList>
            <person name="Armitage A.D."/>
            <person name="Cockerton H.M."/>
            <person name="Sreenivasaprasad S."/>
            <person name="Woodhall J.W."/>
            <person name="Lane C.R."/>
            <person name="Harrison R.J."/>
            <person name="Clarkson J.P."/>
        </authorList>
    </citation>
    <scope>NUCLEOTIDE SEQUENCE [LARGE SCALE GENOMIC DNA]</scope>
    <source>
        <strain evidence="7">FERA 1177</strain>
    </source>
</reference>
<dbReference type="AlphaFoldDB" id="A0A177DGS9"/>
<dbReference type="EMBL" id="KV441483">
    <property type="protein sequence ID" value="OAG18497.1"/>
    <property type="molecule type" value="Genomic_DNA"/>
</dbReference>
<evidence type="ECO:0000256" key="1">
    <source>
        <dbReference type="SAM" id="MobiDB-lite"/>
    </source>
</evidence>
<dbReference type="InterPro" id="IPR010895">
    <property type="entry name" value="CHRD"/>
</dbReference>
<evidence type="ECO:0000313" key="6">
    <source>
        <dbReference type="Proteomes" id="UP000077248"/>
    </source>
</evidence>
<dbReference type="RefSeq" id="XP_018383918.1">
    <property type="nucleotide sequence ID" value="XM_018523650.1"/>
</dbReference>
<dbReference type="SMART" id="SM00754">
    <property type="entry name" value="CHRD"/>
    <property type="match status" value="1"/>
</dbReference>
<accession>A0A177DGS9</accession>
<protein>
    <recommendedName>
        <fullName evidence="3">CHRD domain-containing protein</fullName>
    </recommendedName>
</protein>
<feature type="signal peptide" evidence="2">
    <location>
        <begin position="1"/>
        <end position="19"/>
    </location>
</feature>
<dbReference type="Proteomes" id="UP000291422">
    <property type="component" value="Unassembled WGS sequence"/>
</dbReference>
<dbReference type="Pfam" id="PF07452">
    <property type="entry name" value="CHRD"/>
    <property type="match status" value="1"/>
</dbReference>
<proteinExistence type="predicted"/>
<dbReference type="VEuPathDB" id="FungiDB:CC77DRAFT_1010444"/>
<dbReference type="GeneID" id="29109244"/>
<feature type="region of interest" description="Disordered" evidence="1">
    <location>
        <begin position="128"/>
        <end position="147"/>
    </location>
</feature>
<dbReference type="Proteomes" id="UP000077248">
    <property type="component" value="Unassembled WGS sequence"/>
</dbReference>